<dbReference type="EMBL" id="JABBWE010000018">
    <property type="protein sequence ID" value="KAG1796817.1"/>
    <property type="molecule type" value="Genomic_DNA"/>
</dbReference>
<dbReference type="AlphaFoldDB" id="A0A9P7DK61"/>
<dbReference type="InterPro" id="IPR036397">
    <property type="entry name" value="RNaseH_sf"/>
</dbReference>
<evidence type="ECO:0000313" key="1">
    <source>
        <dbReference type="EMBL" id="KAG1796817.1"/>
    </source>
</evidence>
<name>A0A9P7DK61_9AGAM</name>
<keyword evidence="2" id="KW-1185">Reference proteome</keyword>
<evidence type="ECO:0000313" key="2">
    <source>
        <dbReference type="Proteomes" id="UP000719766"/>
    </source>
</evidence>
<accession>A0A9P7DK61</accession>
<dbReference type="GO" id="GO:0003676">
    <property type="term" value="F:nucleic acid binding"/>
    <property type="evidence" value="ECO:0007669"/>
    <property type="project" value="InterPro"/>
</dbReference>
<proteinExistence type="predicted"/>
<dbReference type="Gene3D" id="3.30.420.10">
    <property type="entry name" value="Ribonuclease H-like superfamily/Ribonuclease H"/>
    <property type="match status" value="1"/>
</dbReference>
<protein>
    <submittedName>
        <fullName evidence="1">Uncharacterized protein</fullName>
    </submittedName>
</protein>
<dbReference type="OrthoDB" id="2691480at2759"/>
<comment type="caution">
    <text evidence="1">The sequence shown here is derived from an EMBL/GenBank/DDBJ whole genome shotgun (WGS) entry which is preliminary data.</text>
</comment>
<organism evidence="1 2">
    <name type="scientific">Suillus plorans</name>
    <dbReference type="NCBI Taxonomy" id="116603"/>
    <lineage>
        <taxon>Eukaryota</taxon>
        <taxon>Fungi</taxon>
        <taxon>Dikarya</taxon>
        <taxon>Basidiomycota</taxon>
        <taxon>Agaricomycotina</taxon>
        <taxon>Agaricomycetes</taxon>
        <taxon>Agaricomycetidae</taxon>
        <taxon>Boletales</taxon>
        <taxon>Suillineae</taxon>
        <taxon>Suillaceae</taxon>
        <taxon>Suillus</taxon>
    </lineage>
</organism>
<dbReference type="GeneID" id="64593743"/>
<dbReference type="RefSeq" id="XP_041162174.1">
    <property type="nucleotide sequence ID" value="XM_041299979.1"/>
</dbReference>
<reference evidence="1" key="1">
    <citation type="journal article" date="2020" name="New Phytol.">
        <title>Comparative genomics reveals dynamic genome evolution in host specialist ectomycorrhizal fungi.</title>
        <authorList>
            <person name="Lofgren L.A."/>
            <person name="Nguyen N.H."/>
            <person name="Vilgalys R."/>
            <person name="Ruytinx J."/>
            <person name="Liao H.L."/>
            <person name="Branco S."/>
            <person name="Kuo A."/>
            <person name="LaButti K."/>
            <person name="Lipzen A."/>
            <person name="Andreopoulos W."/>
            <person name="Pangilinan J."/>
            <person name="Riley R."/>
            <person name="Hundley H."/>
            <person name="Na H."/>
            <person name="Barry K."/>
            <person name="Grigoriev I.V."/>
            <person name="Stajich J.E."/>
            <person name="Kennedy P.G."/>
        </authorList>
    </citation>
    <scope>NUCLEOTIDE SEQUENCE</scope>
    <source>
        <strain evidence="1">S12</strain>
    </source>
</reference>
<sequence length="138" mass="16237">MENYIITKIMCVLSYIEWRIQWTQKVSPCVDMALSRNLIWWELSMSTESQDRRTGSKLDRRSRYPPTSLWHPGRSSLLAVFRRVGLLFYHKCMINEFGEHNRTAPMQIIFFRDGLSDGRYAIVGKEEIEDITVSTRGD</sequence>
<gene>
    <name evidence="1" type="ORF">HD556DRAFT_1306979</name>
</gene>
<dbReference type="Proteomes" id="UP000719766">
    <property type="component" value="Unassembled WGS sequence"/>
</dbReference>